<accession>A0A9E7R2Q0</accession>
<dbReference type="InterPro" id="IPR046433">
    <property type="entry name" value="ActCoA_hydro"/>
</dbReference>
<comment type="similarity">
    <text evidence="1">Belongs to the acetyl-CoA hydrolase/transferase family.</text>
</comment>
<dbReference type="InterPro" id="IPR038460">
    <property type="entry name" value="AcetylCoA_hyd_C_sf"/>
</dbReference>
<dbReference type="GO" id="GO:0006083">
    <property type="term" value="P:acetate metabolic process"/>
    <property type="evidence" value="ECO:0007669"/>
    <property type="project" value="InterPro"/>
</dbReference>
<evidence type="ECO:0000313" key="5">
    <source>
        <dbReference type="Proteomes" id="UP001057580"/>
    </source>
</evidence>
<keyword evidence="4" id="KW-0378">Hydrolase</keyword>
<dbReference type="Pfam" id="PF13336">
    <property type="entry name" value="AcetylCoA_hyd_C"/>
    <property type="match status" value="1"/>
</dbReference>
<dbReference type="Pfam" id="PF02550">
    <property type="entry name" value="AcetylCoA_hydro"/>
    <property type="match status" value="1"/>
</dbReference>
<reference evidence="4" key="1">
    <citation type="submission" date="2022-09" db="EMBL/GenBank/DDBJ databases">
        <title>Diverse halophilic archaea isolated from saline environments.</title>
        <authorList>
            <person name="Cui H.-L."/>
        </authorList>
    </citation>
    <scope>NUCLEOTIDE SEQUENCE</scope>
    <source>
        <strain evidence="4">ZS-35-S2</strain>
    </source>
</reference>
<feature type="domain" description="Acetyl-CoA hydrolase/transferase N-terminal" evidence="2">
    <location>
        <begin position="12"/>
        <end position="206"/>
    </location>
</feature>
<dbReference type="InterPro" id="IPR026888">
    <property type="entry name" value="AcetylCoA_hyd_C"/>
</dbReference>
<dbReference type="SUPFAM" id="SSF100950">
    <property type="entry name" value="NagB/RpiA/CoA transferase-like"/>
    <property type="match status" value="2"/>
</dbReference>
<evidence type="ECO:0000259" key="2">
    <source>
        <dbReference type="Pfam" id="PF02550"/>
    </source>
</evidence>
<dbReference type="GO" id="GO:0008775">
    <property type="term" value="F:acetate CoA-transferase activity"/>
    <property type="evidence" value="ECO:0007669"/>
    <property type="project" value="InterPro"/>
</dbReference>
<protein>
    <submittedName>
        <fullName evidence="4">Acetyl-CoA hydrolase</fullName>
    </submittedName>
</protein>
<dbReference type="PANTHER" id="PTHR43609:SF1">
    <property type="entry name" value="ACETYL-COA HYDROLASE"/>
    <property type="match status" value="1"/>
</dbReference>
<evidence type="ECO:0000256" key="1">
    <source>
        <dbReference type="ARBA" id="ARBA00009632"/>
    </source>
</evidence>
<name>A0A9E7R2Q0_9EURY</name>
<dbReference type="Proteomes" id="UP001057580">
    <property type="component" value="Chromosome"/>
</dbReference>
<dbReference type="FunFam" id="3.40.1080.20:FF:000001">
    <property type="entry name" value="Acetyl-CoA hydrolase Ach1"/>
    <property type="match status" value="1"/>
</dbReference>
<sequence>MTERLEGDVPVQSATTAASLVRETATLAVSGFGRVGYPKAVPLALAESGRDLSLTVVSGGSVGEEIDTELLAADAIERRFPYQATPEAREAANRGTVAYQDRHIEAFGDEVRQGHYGAVDVAVVEAVAVGEDWLIPSTSLGHTPACVEAAERLVVEVNEVQPLALQALHDVYVPDPVPHREPVPLTSPGERIGGPRIEFDPAKLSAVVLTDRPDSPYSFREPTREDEAIAVNLATFLSAELERNPTFAESVRLQFGVGSLGNALMGELGRIEFGDRDVAYYGEVVQDGLLDLVDDGSLSAVSATSLALSETGQRRLFERVERYAERVVLRPAEITNGAELVNRLGVVAVNSALEVDLYGHVNSTHVDGTHVMNGIGGSADFFRNSPLSIVTLASTARDGALNRIVPRVGHVDHTEHDVDVVVTDQGVADLRGSAPRERATLLVENCAHPSFQSSLEDYVDRANTAGGHEPHETDR</sequence>
<dbReference type="AlphaFoldDB" id="A0A9E7R2Q0"/>
<dbReference type="GO" id="GO:0003986">
    <property type="term" value="F:acetyl-CoA hydrolase activity"/>
    <property type="evidence" value="ECO:0007669"/>
    <property type="project" value="TreeGrafter"/>
</dbReference>
<feature type="domain" description="Acetyl-CoA hydrolase/transferase C-terminal" evidence="3">
    <location>
        <begin position="312"/>
        <end position="458"/>
    </location>
</feature>
<dbReference type="InterPro" id="IPR003702">
    <property type="entry name" value="ActCoA_hydro_N"/>
</dbReference>
<dbReference type="EMBL" id="CP104003">
    <property type="protein sequence ID" value="UWM54476.1"/>
    <property type="molecule type" value="Genomic_DNA"/>
</dbReference>
<dbReference type="GeneID" id="74944844"/>
<dbReference type="Gene3D" id="3.40.1080.10">
    <property type="entry name" value="Glutaconate Coenzyme A-transferase"/>
    <property type="match status" value="1"/>
</dbReference>
<proteinExistence type="inferred from homology"/>
<gene>
    <name evidence="4" type="ORF">N0B31_20440</name>
</gene>
<keyword evidence="5" id="KW-1185">Reference proteome</keyword>
<dbReference type="RefSeq" id="WP_260593496.1">
    <property type="nucleotide sequence ID" value="NZ_CP104003.1"/>
</dbReference>
<dbReference type="PANTHER" id="PTHR43609">
    <property type="entry name" value="ACETYL-COA HYDROLASE"/>
    <property type="match status" value="1"/>
</dbReference>
<dbReference type="InterPro" id="IPR037171">
    <property type="entry name" value="NagB/RpiA_transferase-like"/>
</dbReference>
<organism evidence="4 5">
    <name type="scientific">Salinirubellus salinus</name>
    <dbReference type="NCBI Taxonomy" id="1364945"/>
    <lineage>
        <taxon>Archaea</taxon>
        <taxon>Methanobacteriati</taxon>
        <taxon>Methanobacteriota</taxon>
        <taxon>Stenosarchaea group</taxon>
        <taxon>Halobacteria</taxon>
        <taxon>Halobacteriales</taxon>
        <taxon>Natronomonadaceae</taxon>
        <taxon>Salinirubellus</taxon>
    </lineage>
</organism>
<dbReference type="Gene3D" id="3.40.1080.20">
    <property type="entry name" value="Acetyl-CoA hydrolase/transferase C-terminal domain"/>
    <property type="match status" value="1"/>
</dbReference>
<dbReference type="KEGG" id="ssai:N0B31_20440"/>
<evidence type="ECO:0000259" key="3">
    <source>
        <dbReference type="Pfam" id="PF13336"/>
    </source>
</evidence>
<evidence type="ECO:0000313" key="4">
    <source>
        <dbReference type="EMBL" id="UWM54476.1"/>
    </source>
</evidence>